<proteinExistence type="predicted"/>
<dbReference type="Proteomes" id="UP001497623">
    <property type="component" value="Unassembled WGS sequence"/>
</dbReference>
<feature type="non-terminal residue" evidence="1">
    <location>
        <position position="1"/>
    </location>
</feature>
<reference evidence="1 2" key="1">
    <citation type="submission" date="2024-05" db="EMBL/GenBank/DDBJ databases">
        <authorList>
            <person name="Wallberg A."/>
        </authorList>
    </citation>
    <scope>NUCLEOTIDE SEQUENCE [LARGE SCALE GENOMIC DNA]</scope>
</reference>
<keyword evidence="2" id="KW-1185">Reference proteome</keyword>
<dbReference type="AlphaFoldDB" id="A0AAV2PJH0"/>
<sequence>SPQARRRYLSTLKVVSHLFSSVFSLARTWRHNRHHSSSYTSTYTNYLSLFPDSQMPYTTSDDDEFDIISQDIDEFQDDLDLEIIRCDRDIEFTKGEREEILRLKRKKKMRKNREASMRPKIGKPRKRCYDINTSVGVYVSDEIYV</sequence>
<comment type="caution">
    <text evidence="1">The sequence shown here is derived from an EMBL/GenBank/DDBJ whole genome shotgun (WGS) entry which is preliminary data.</text>
</comment>
<evidence type="ECO:0000313" key="1">
    <source>
        <dbReference type="EMBL" id="CAL4058680.1"/>
    </source>
</evidence>
<evidence type="ECO:0000313" key="2">
    <source>
        <dbReference type="Proteomes" id="UP001497623"/>
    </source>
</evidence>
<accession>A0AAV2PJH0</accession>
<dbReference type="EMBL" id="CAXKWB010000023">
    <property type="protein sequence ID" value="CAL4058680.1"/>
    <property type="molecule type" value="Genomic_DNA"/>
</dbReference>
<name>A0AAV2PJH0_MEGNR</name>
<protein>
    <submittedName>
        <fullName evidence="1">Uncharacterized protein</fullName>
    </submittedName>
</protein>
<gene>
    <name evidence="1" type="ORF">MNOR_LOCUS124</name>
</gene>
<organism evidence="1 2">
    <name type="scientific">Meganyctiphanes norvegica</name>
    <name type="common">Northern krill</name>
    <name type="synonym">Thysanopoda norvegica</name>
    <dbReference type="NCBI Taxonomy" id="48144"/>
    <lineage>
        <taxon>Eukaryota</taxon>
        <taxon>Metazoa</taxon>
        <taxon>Ecdysozoa</taxon>
        <taxon>Arthropoda</taxon>
        <taxon>Crustacea</taxon>
        <taxon>Multicrustacea</taxon>
        <taxon>Malacostraca</taxon>
        <taxon>Eumalacostraca</taxon>
        <taxon>Eucarida</taxon>
        <taxon>Euphausiacea</taxon>
        <taxon>Euphausiidae</taxon>
        <taxon>Meganyctiphanes</taxon>
    </lineage>
</organism>